<gene>
    <name evidence="7" type="ORF">M427DRAFT_156632</name>
</gene>
<dbReference type="AlphaFoldDB" id="A0A139A9M4"/>
<comment type="similarity">
    <text evidence="1">Belongs to the paxM FAD-dependent monooxygenase family.</text>
</comment>
<evidence type="ECO:0000313" key="8">
    <source>
        <dbReference type="Proteomes" id="UP000070544"/>
    </source>
</evidence>
<dbReference type="STRING" id="1344416.A0A139A9M4"/>
<evidence type="ECO:0000256" key="4">
    <source>
        <dbReference type="ARBA" id="ARBA00023002"/>
    </source>
</evidence>
<keyword evidence="2" id="KW-0285">Flavoprotein</keyword>
<keyword evidence="4" id="KW-0560">Oxidoreductase</keyword>
<dbReference type="InterPro" id="IPR002938">
    <property type="entry name" value="FAD-bd"/>
</dbReference>
<name>A0A139A9M4_GONPJ</name>
<sequence>MGPEIAIIGGGMGELGVAALKKQFSLRSTVYEQAPAYEDGVGGAFGLYPNGLKVIRDVGGVELLRDVLTGAEPYQFRRWMRHDGTEVAVASEEALAQGDLQSVGIRRWRLQRAILRAVEREGGIKIVMGKKLKSLQNVEGDVSGPVTILFEDGSKVRADFVFGCDGAKSRTRENICGVLEPVYGGITCLMGSADMPRSKPGICFPTGPNRRHGVWYPVGPNEQVFQIYTVTPMNPESWKALTPAEAEVEKRQLCASLREDGWSEEFVKPVEEGKNIIRVGIRDRAPVEKWFKGRVVLVGDAAHPVAPYFGQGAMMSFEDVGTFALCAKMMGGADVFKSNLSSFHHVCEKYQKHRFPRALNTLLTSRELGRMQLTRTEGKVAGLARELQLWVSVALFGTLPNLKKGAEYDFKTEVARTEGWDLSSAMKTRQPQAAKL</sequence>
<dbReference type="PANTHER" id="PTHR13789">
    <property type="entry name" value="MONOOXYGENASE"/>
    <property type="match status" value="1"/>
</dbReference>
<dbReference type="PRINTS" id="PR00420">
    <property type="entry name" value="RNGMNOXGNASE"/>
</dbReference>
<keyword evidence="5" id="KW-0503">Monooxygenase</keyword>
<dbReference type="EMBL" id="KQ965777">
    <property type="protein sequence ID" value="KXS13531.1"/>
    <property type="molecule type" value="Genomic_DNA"/>
</dbReference>
<evidence type="ECO:0000256" key="2">
    <source>
        <dbReference type="ARBA" id="ARBA00022630"/>
    </source>
</evidence>
<reference evidence="7 8" key="1">
    <citation type="journal article" date="2015" name="Genome Biol. Evol.">
        <title>Phylogenomic analyses indicate that early fungi evolved digesting cell walls of algal ancestors of land plants.</title>
        <authorList>
            <person name="Chang Y."/>
            <person name="Wang S."/>
            <person name="Sekimoto S."/>
            <person name="Aerts A.L."/>
            <person name="Choi C."/>
            <person name="Clum A."/>
            <person name="LaButti K.M."/>
            <person name="Lindquist E.A."/>
            <person name="Yee Ngan C."/>
            <person name="Ohm R.A."/>
            <person name="Salamov A.A."/>
            <person name="Grigoriev I.V."/>
            <person name="Spatafora J.W."/>
            <person name="Berbee M.L."/>
        </authorList>
    </citation>
    <scope>NUCLEOTIDE SEQUENCE [LARGE SCALE GENOMIC DNA]</scope>
    <source>
        <strain evidence="7 8">JEL478</strain>
    </source>
</reference>
<evidence type="ECO:0000256" key="5">
    <source>
        <dbReference type="ARBA" id="ARBA00023033"/>
    </source>
</evidence>
<dbReference type="OrthoDB" id="2102672at2759"/>
<dbReference type="Proteomes" id="UP000070544">
    <property type="component" value="Unassembled WGS sequence"/>
</dbReference>
<accession>A0A139A9M4</accession>
<dbReference type="GO" id="GO:0004497">
    <property type="term" value="F:monooxygenase activity"/>
    <property type="evidence" value="ECO:0007669"/>
    <property type="project" value="UniProtKB-KW"/>
</dbReference>
<evidence type="ECO:0000256" key="3">
    <source>
        <dbReference type="ARBA" id="ARBA00022827"/>
    </source>
</evidence>
<feature type="domain" description="FAD-binding" evidence="6">
    <location>
        <begin position="92"/>
        <end position="326"/>
    </location>
</feature>
<dbReference type="Gene3D" id="3.50.50.60">
    <property type="entry name" value="FAD/NAD(P)-binding domain"/>
    <property type="match status" value="1"/>
</dbReference>
<dbReference type="PANTHER" id="PTHR13789:SF309">
    <property type="entry name" value="PUTATIVE (AFU_ORTHOLOGUE AFUA_6G14510)-RELATED"/>
    <property type="match status" value="1"/>
</dbReference>
<keyword evidence="8" id="KW-1185">Reference proteome</keyword>
<protein>
    <submittedName>
        <fullName evidence="7">FAD/NAD(P)-binding domain-containing protein</fullName>
    </submittedName>
</protein>
<proteinExistence type="inferred from homology"/>
<dbReference type="InterPro" id="IPR050493">
    <property type="entry name" value="FAD-dep_Monooxygenase_BioMet"/>
</dbReference>
<dbReference type="SUPFAM" id="SSF51905">
    <property type="entry name" value="FAD/NAD(P)-binding domain"/>
    <property type="match status" value="1"/>
</dbReference>
<evidence type="ECO:0000259" key="6">
    <source>
        <dbReference type="Pfam" id="PF01494"/>
    </source>
</evidence>
<keyword evidence="3" id="KW-0274">FAD</keyword>
<organism evidence="7 8">
    <name type="scientific">Gonapodya prolifera (strain JEL478)</name>
    <name type="common">Monoblepharis prolifera</name>
    <dbReference type="NCBI Taxonomy" id="1344416"/>
    <lineage>
        <taxon>Eukaryota</taxon>
        <taxon>Fungi</taxon>
        <taxon>Fungi incertae sedis</taxon>
        <taxon>Chytridiomycota</taxon>
        <taxon>Chytridiomycota incertae sedis</taxon>
        <taxon>Monoblepharidomycetes</taxon>
        <taxon>Monoblepharidales</taxon>
        <taxon>Gonapodyaceae</taxon>
        <taxon>Gonapodya</taxon>
    </lineage>
</organism>
<evidence type="ECO:0000313" key="7">
    <source>
        <dbReference type="EMBL" id="KXS13531.1"/>
    </source>
</evidence>
<evidence type="ECO:0000256" key="1">
    <source>
        <dbReference type="ARBA" id="ARBA00007992"/>
    </source>
</evidence>
<dbReference type="Pfam" id="PF01494">
    <property type="entry name" value="FAD_binding_3"/>
    <property type="match status" value="1"/>
</dbReference>
<dbReference type="InterPro" id="IPR036188">
    <property type="entry name" value="FAD/NAD-bd_sf"/>
</dbReference>
<dbReference type="GO" id="GO:0071949">
    <property type="term" value="F:FAD binding"/>
    <property type="evidence" value="ECO:0007669"/>
    <property type="project" value="InterPro"/>
</dbReference>